<dbReference type="SMART" id="SM00382">
    <property type="entry name" value="AAA"/>
    <property type="match status" value="1"/>
</dbReference>
<dbReference type="GO" id="GO:0005524">
    <property type="term" value="F:ATP binding"/>
    <property type="evidence" value="ECO:0007669"/>
    <property type="project" value="UniProtKB-KW"/>
</dbReference>
<dbReference type="Gene3D" id="3.40.50.300">
    <property type="entry name" value="P-loop containing nucleotide triphosphate hydrolases"/>
    <property type="match status" value="1"/>
</dbReference>
<dbReference type="AlphaFoldDB" id="A0A423UEC4"/>
<name>A0A423UEC4_9BIFI</name>
<dbReference type="InterPro" id="IPR017871">
    <property type="entry name" value="ABC_transporter-like_CS"/>
</dbReference>
<dbReference type="PANTHER" id="PTHR43776">
    <property type="entry name" value="TRANSPORT ATP-BINDING PROTEIN"/>
    <property type="match status" value="1"/>
</dbReference>
<evidence type="ECO:0000256" key="1">
    <source>
        <dbReference type="ARBA" id="ARBA00022448"/>
    </source>
</evidence>
<proteinExistence type="predicted"/>
<sequence>MRGTEREARPDSVDESPLLEVSHVVRRFGRGEGSRAALRGVSMRVDKGRCLAVIGGSGSGKTTLAHLLLGLQRADAGAVRYRGALVQGRRSPGYRLLRGESSVVFQNPYASLDPRWDVERLVAEPLMVRLHGKRIDADDRRDMVVGALTQAGLDPASVWGRRPARLSGGQAQRVAIARAIVTQPKLIVADEPMSAIDVAARLQVVHTFAAIRDARPDAAIVIVSHDLGVVQHLADDVLVLHDGTVVEQGPTDRILQDPQHPYTRELVRAASW</sequence>
<dbReference type="InterPro" id="IPR003439">
    <property type="entry name" value="ABC_transporter-like_ATP-bd"/>
</dbReference>
<keyword evidence="2" id="KW-0547">Nucleotide-binding</keyword>
<dbReference type="InterPro" id="IPR027417">
    <property type="entry name" value="P-loop_NTPase"/>
</dbReference>
<evidence type="ECO:0000313" key="5">
    <source>
        <dbReference type="EMBL" id="ROT87013.1"/>
    </source>
</evidence>
<dbReference type="EMBL" id="QRAJ01000004">
    <property type="protein sequence ID" value="ROT87013.1"/>
    <property type="molecule type" value="Genomic_DNA"/>
</dbReference>
<dbReference type="PROSITE" id="PS50893">
    <property type="entry name" value="ABC_TRANSPORTER_2"/>
    <property type="match status" value="1"/>
</dbReference>
<dbReference type="CDD" id="cd03257">
    <property type="entry name" value="ABC_NikE_OppD_transporters"/>
    <property type="match status" value="1"/>
</dbReference>
<evidence type="ECO:0000259" key="4">
    <source>
        <dbReference type="PROSITE" id="PS50893"/>
    </source>
</evidence>
<organism evidence="5 6">
    <name type="scientific">Bifidobacterium mongoliense</name>
    <dbReference type="NCBI Taxonomy" id="518643"/>
    <lineage>
        <taxon>Bacteria</taxon>
        <taxon>Bacillati</taxon>
        <taxon>Actinomycetota</taxon>
        <taxon>Actinomycetes</taxon>
        <taxon>Bifidobacteriales</taxon>
        <taxon>Bifidobacteriaceae</taxon>
        <taxon>Bifidobacterium</taxon>
    </lineage>
</organism>
<keyword evidence="3 5" id="KW-0067">ATP-binding</keyword>
<keyword evidence="1" id="KW-0813">Transport</keyword>
<feature type="domain" description="ABC transporter" evidence="4">
    <location>
        <begin position="19"/>
        <end position="267"/>
    </location>
</feature>
<comment type="caution">
    <text evidence="5">The sequence shown here is derived from an EMBL/GenBank/DDBJ whole genome shotgun (WGS) entry which is preliminary data.</text>
</comment>
<dbReference type="PROSITE" id="PS00211">
    <property type="entry name" value="ABC_TRANSPORTER_1"/>
    <property type="match status" value="1"/>
</dbReference>
<dbReference type="Pfam" id="PF00005">
    <property type="entry name" value="ABC_tran"/>
    <property type="match status" value="1"/>
</dbReference>
<gene>
    <name evidence="5" type="ORF">BMONG18_1012</name>
</gene>
<accession>A0A423UEC4</accession>
<dbReference type="SUPFAM" id="SSF52540">
    <property type="entry name" value="P-loop containing nucleoside triphosphate hydrolases"/>
    <property type="match status" value="1"/>
</dbReference>
<dbReference type="GO" id="GO:0016887">
    <property type="term" value="F:ATP hydrolysis activity"/>
    <property type="evidence" value="ECO:0007669"/>
    <property type="project" value="InterPro"/>
</dbReference>
<dbReference type="InterPro" id="IPR003593">
    <property type="entry name" value="AAA+_ATPase"/>
</dbReference>
<dbReference type="InterPro" id="IPR050319">
    <property type="entry name" value="ABC_transp_ATP-bind"/>
</dbReference>
<dbReference type="Proteomes" id="UP000285266">
    <property type="component" value="Unassembled WGS sequence"/>
</dbReference>
<evidence type="ECO:0000313" key="6">
    <source>
        <dbReference type="Proteomes" id="UP000285266"/>
    </source>
</evidence>
<evidence type="ECO:0000256" key="2">
    <source>
        <dbReference type="ARBA" id="ARBA00022741"/>
    </source>
</evidence>
<dbReference type="GO" id="GO:0055085">
    <property type="term" value="P:transmembrane transport"/>
    <property type="evidence" value="ECO:0007669"/>
    <property type="project" value="UniProtKB-ARBA"/>
</dbReference>
<evidence type="ECO:0000256" key="3">
    <source>
        <dbReference type="ARBA" id="ARBA00022840"/>
    </source>
</evidence>
<reference evidence="5 6" key="1">
    <citation type="submission" date="2018-07" db="EMBL/GenBank/DDBJ databases">
        <title>The role of parmesan cheese in vectoring bovine microbiota.</title>
        <authorList>
            <person name="Lugli G.A."/>
            <person name="Milani C."/>
        </authorList>
    </citation>
    <scope>NUCLEOTIDE SEQUENCE [LARGE SCALE GENOMIC DNA]</scope>
    <source>
        <strain evidence="5 6">BMONG18</strain>
    </source>
</reference>
<protein>
    <submittedName>
        <fullName evidence="5">ABC transporter, ATP-binding protein</fullName>
    </submittedName>
</protein>